<dbReference type="AlphaFoldDB" id="A0A554LRQ0"/>
<proteinExistence type="predicted"/>
<dbReference type="EMBL" id="VMGN01000001">
    <property type="protein sequence ID" value="TSC95289.1"/>
    <property type="molecule type" value="Genomic_DNA"/>
</dbReference>
<gene>
    <name evidence="1" type="ORF">Athens101428_17</name>
</gene>
<evidence type="ECO:0000313" key="1">
    <source>
        <dbReference type="EMBL" id="TSC95289.1"/>
    </source>
</evidence>
<name>A0A554LRQ0_9BACT</name>
<sequence length="120" mass="14510">MVFRNIVDMFILTRKSDYLNFELCILHFELFYYQLDLTTPGMSPREANSRKQIRQRPNFLRKARLRPQTRQRLTILLENFGLLSDFTTCDFFAILFLCAFFSKWNSKKFEEMSCFCLIFC</sequence>
<accession>A0A554LRQ0</accession>
<reference evidence="1 2" key="1">
    <citation type="submission" date="2017-07" db="EMBL/GenBank/DDBJ databases">
        <title>Mechanisms for carbon and nitrogen cycling indicate functional differentiation within the Candidate Phyla Radiation.</title>
        <authorList>
            <person name="Danczak R.E."/>
            <person name="Johnston M.D."/>
            <person name="Kenah C."/>
            <person name="Slattery M."/>
            <person name="Wrighton K.C."/>
            <person name="Wilkins M.J."/>
        </authorList>
    </citation>
    <scope>NUCLEOTIDE SEQUENCE [LARGE SCALE GENOMIC DNA]</scope>
    <source>
        <strain evidence="1">Athens1014_28</strain>
    </source>
</reference>
<protein>
    <submittedName>
        <fullName evidence="1">Uncharacterized protein</fullName>
    </submittedName>
</protein>
<comment type="caution">
    <text evidence="1">The sequence shown here is derived from an EMBL/GenBank/DDBJ whole genome shotgun (WGS) entry which is preliminary data.</text>
</comment>
<dbReference type="Proteomes" id="UP000316495">
    <property type="component" value="Unassembled WGS sequence"/>
</dbReference>
<evidence type="ECO:0000313" key="2">
    <source>
        <dbReference type="Proteomes" id="UP000316495"/>
    </source>
</evidence>
<organism evidence="1 2">
    <name type="scientific">Candidatus Berkelbacteria bacterium Athens1014_28</name>
    <dbReference type="NCBI Taxonomy" id="2017145"/>
    <lineage>
        <taxon>Bacteria</taxon>
        <taxon>Candidatus Berkelbacteria</taxon>
    </lineage>
</organism>